<evidence type="ECO:0000313" key="10">
    <source>
        <dbReference type="EMBL" id="PWA08798.1"/>
    </source>
</evidence>
<dbReference type="PROSITE" id="PS00488">
    <property type="entry name" value="PAL_HISTIDASE"/>
    <property type="match status" value="1"/>
</dbReference>
<evidence type="ECO:0000256" key="4">
    <source>
        <dbReference type="ARBA" id="ARBA00023239"/>
    </source>
</evidence>
<dbReference type="NCBIfam" id="TIGR01225">
    <property type="entry name" value="hutH"/>
    <property type="match status" value="1"/>
</dbReference>
<gene>
    <name evidence="10" type="primary">hutH</name>
    <name evidence="10" type="ORF">DB891_10225</name>
</gene>
<dbReference type="InterPro" id="IPR008948">
    <property type="entry name" value="L-Aspartase-like"/>
</dbReference>
<dbReference type="GO" id="GO:0019557">
    <property type="term" value="P:L-histidine catabolic process to glutamate and formate"/>
    <property type="evidence" value="ECO:0007669"/>
    <property type="project" value="UniProtKB-UniPathway"/>
</dbReference>
<name>A0A2U1JVD7_9FLAO</name>
<dbReference type="FunFam" id="1.20.200.10:FF:000003">
    <property type="entry name" value="Histidine ammonia-lyase"/>
    <property type="match status" value="1"/>
</dbReference>
<keyword evidence="11" id="KW-1185">Reference proteome</keyword>
<evidence type="ECO:0000313" key="11">
    <source>
        <dbReference type="Proteomes" id="UP000245618"/>
    </source>
</evidence>
<sequence>MENTHYISTELLSFEALQEIISHNKSVSLSEEAKVNIQKCREYLDAKMASHSEPIYGINTGFGSLCNVKISNKNLSKLQENLVKSHSCGTGEEVPNDIVKLMLLLKIQSLSYGHSGIQLQTVERLVDFYNNDILPIIYTQGSLGASGDLAPLAHLSLPLLGEGDVWFEGKKVHSSEVLKHFGWEPIVLKSKEGLALLNGTQFMSAYGAHILMKANKFSYLADLIGTISLEGFDGRIEPFNELIHYIRPHNGQIATAKRVKDFLEGSEIIEQPKVHVQDPYSFRCIPQVHGASKDAFDYVKKVFKTEINSVTDNPNIFVESDQIISGGNFHGQPLALALDFMAIALAELGSISERRTYQLISGLRNLPAFLVDNPGLNSGFMIPQYTAASIASQNKQLATPSSVDSIVSSNGQEDHVSMGANGATKCLRVMDNLERILAIELMNASQAIEYRRPLQSSDFIEMFLKSYREEVSLVKEDRILHYDIEKTVSFLNSFQIEDDLLTIA</sequence>
<dbReference type="PANTHER" id="PTHR10362">
    <property type="entry name" value="HISTIDINE AMMONIA-LYASE"/>
    <property type="match status" value="1"/>
</dbReference>
<evidence type="ECO:0000256" key="1">
    <source>
        <dbReference type="ARBA" id="ARBA00005113"/>
    </source>
</evidence>
<dbReference type="Gene3D" id="1.20.200.10">
    <property type="entry name" value="Fumarase/aspartase (Central domain)"/>
    <property type="match status" value="1"/>
</dbReference>
<dbReference type="CDD" id="cd00332">
    <property type="entry name" value="PAL-HAL"/>
    <property type="match status" value="1"/>
</dbReference>
<dbReference type="InterPro" id="IPR024083">
    <property type="entry name" value="Fumarase/histidase_N"/>
</dbReference>
<evidence type="ECO:0000256" key="8">
    <source>
        <dbReference type="RuleBase" id="RU004479"/>
    </source>
</evidence>
<dbReference type="NCBIfam" id="NF006871">
    <property type="entry name" value="PRK09367.1"/>
    <property type="match status" value="1"/>
</dbReference>
<accession>A0A2U1JVD7</accession>
<dbReference type="InterPro" id="IPR001106">
    <property type="entry name" value="Aromatic_Lyase"/>
</dbReference>
<dbReference type="SUPFAM" id="SSF48557">
    <property type="entry name" value="L-aspartase-like"/>
    <property type="match status" value="1"/>
</dbReference>
<dbReference type="EMBL" id="QCZH01000010">
    <property type="protein sequence ID" value="PWA08798.1"/>
    <property type="molecule type" value="Genomic_DNA"/>
</dbReference>
<dbReference type="AlphaFoldDB" id="A0A2U1JVD7"/>
<evidence type="ECO:0000256" key="2">
    <source>
        <dbReference type="ARBA" id="ARBA00012994"/>
    </source>
</evidence>
<dbReference type="InterPro" id="IPR005921">
    <property type="entry name" value="HutH"/>
</dbReference>
<comment type="similarity">
    <text evidence="7">Belongs to the PAL/histidase family.</text>
</comment>
<dbReference type="InterPro" id="IPR022313">
    <property type="entry name" value="Phe/His_NH3-lyase_AS"/>
</dbReference>
<dbReference type="GO" id="GO:0004397">
    <property type="term" value="F:histidine ammonia-lyase activity"/>
    <property type="evidence" value="ECO:0007669"/>
    <property type="project" value="UniProtKB-UniRule"/>
</dbReference>
<dbReference type="RefSeq" id="WP_116763195.1">
    <property type="nucleotide sequence ID" value="NZ_QCZH01000010.1"/>
</dbReference>
<dbReference type="UniPathway" id="UPA00379">
    <property type="reaction ID" value="UER00549"/>
</dbReference>
<evidence type="ECO:0000256" key="5">
    <source>
        <dbReference type="ARBA" id="ARBA00049269"/>
    </source>
</evidence>
<evidence type="ECO:0000256" key="7">
    <source>
        <dbReference type="RuleBase" id="RU003954"/>
    </source>
</evidence>
<comment type="caution">
    <text evidence="10">The sequence shown here is derived from an EMBL/GenBank/DDBJ whole genome shotgun (WGS) entry which is preliminary data.</text>
</comment>
<comment type="subcellular location">
    <subcellularLocation>
        <location evidence="9">Cytoplasm</location>
    </subcellularLocation>
</comment>
<evidence type="ECO:0000256" key="6">
    <source>
        <dbReference type="NCBIfam" id="TIGR01225"/>
    </source>
</evidence>
<dbReference type="Proteomes" id="UP000245618">
    <property type="component" value="Unassembled WGS sequence"/>
</dbReference>
<evidence type="ECO:0000256" key="9">
    <source>
        <dbReference type="RuleBase" id="RU004480"/>
    </source>
</evidence>
<dbReference type="Pfam" id="PF00221">
    <property type="entry name" value="Lyase_aromatic"/>
    <property type="match status" value="1"/>
</dbReference>
<dbReference type="GO" id="GO:0005737">
    <property type="term" value="C:cytoplasm"/>
    <property type="evidence" value="ECO:0007669"/>
    <property type="project" value="UniProtKB-SubCell"/>
</dbReference>
<evidence type="ECO:0000256" key="3">
    <source>
        <dbReference type="ARBA" id="ARBA00022808"/>
    </source>
</evidence>
<protein>
    <recommendedName>
        <fullName evidence="2 6">Histidine ammonia-lyase</fullName>
        <ecNumber evidence="2 6">4.3.1.3</ecNumber>
    </recommendedName>
</protein>
<keyword evidence="3 8" id="KW-0369">Histidine metabolism</keyword>
<dbReference type="Gene3D" id="1.10.275.10">
    <property type="entry name" value="Fumarase/aspartase (N-terminal domain)"/>
    <property type="match status" value="1"/>
</dbReference>
<dbReference type="FunFam" id="1.10.275.10:FF:000005">
    <property type="entry name" value="Histidine ammonia-lyase"/>
    <property type="match status" value="1"/>
</dbReference>
<dbReference type="GO" id="GO:0019556">
    <property type="term" value="P:L-histidine catabolic process to glutamate and formamide"/>
    <property type="evidence" value="ECO:0007669"/>
    <property type="project" value="UniProtKB-UniPathway"/>
</dbReference>
<comment type="pathway">
    <text evidence="1 8">Amino-acid degradation; L-histidine degradation into L-glutamate; N-formimidoyl-L-glutamate from L-histidine: step 1/3.</text>
</comment>
<dbReference type="EC" id="4.3.1.3" evidence="2 6"/>
<dbReference type="OrthoDB" id="9806955at2"/>
<keyword evidence="4 7" id="KW-0456">Lyase</keyword>
<comment type="catalytic activity">
    <reaction evidence="5 8">
        <text>L-histidine = trans-urocanate + NH4(+)</text>
        <dbReference type="Rhea" id="RHEA:21232"/>
        <dbReference type="ChEBI" id="CHEBI:17771"/>
        <dbReference type="ChEBI" id="CHEBI:28938"/>
        <dbReference type="ChEBI" id="CHEBI:57595"/>
        <dbReference type="EC" id="4.3.1.3"/>
    </reaction>
</comment>
<organism evidence="10 11">
    <name type="scientific">Flavobacterium laiguense</name>
    <dbReference type="NCBI Taxonomy" id="2169409"/>
    <lineage>
        <taxon>Bacteria</taxon>
        <taxon>Pseudomonadati</taxon>
        <taxon>Bacteroidota</taxon>
        <taxon>Flavobacteriia</taxon>
        <taxon>Flavobacteriales</taxon>
        <taxon>Flavobacteriaceae</taxon>
        <taxon>Flavobacterium</taxon>
    </lineage>
</organism>
<reference evidence="10 11" key="1">
    <citation type="submission" date="2018-04" db="EMBL/GenBank/DDBJ databases">
        <title>Flavobacterium sp. nov., isolated from glacier ice.</title>
        <authorList>
            <person name="Liu Q."/>
            <person name="Xin Y.-H."/>
        </authorList>
    </citation>
    <scope>NUCLEOTIDE SEQUENCE [LARGE SCALE GENOMIC DNA]</scope>
    <source>
        <strain evidence="10 11">LB2P30</strain>
    </source>
</reference>
<proteinExistence type="inferred from homology"/>